<sequence length="357" mass="40224">MKNWEKRHYWLGTCSQGCSKDIFTFTYARRLGHGEVYLIRQSDGARLLHRCDISRYKGAERSDIYFHWTVTKEVQGILGIVCVGIISYYYTNFYNVNVYFTGDLFFFLMATTFMICTFCLLLSCIVSWSTGGLISKTMFELIYHAVATILLLAASVNLLIKVNNHVLKKNMFDAYMAASIIGIVNSILYLLSAIFAQRQYRVTITRTVTTSNTTSTLVLNTGYLKTVPGLLKLAQLILGAVCVGLVAWYYNNRYDYTPTLFFLLMATTFLIGTFCLLVSCLFSLSTGGIISKTIYELIYHSIGAILLIAASATLLIHVNKQNSYYNEKYMIAAIIGLINGILYVVSAVLARRSYRGI</sequence>
<feature type="domain" description="MARVEL" evidence="7">
    <location>
        <begin position="63"/>
        <end position="201"/>
    </location>
</feature>
<feature type="transmembrane region" description="Helical" evidence="6">
    <location>
        <begin position="230"/>
        <end position="250"/>
    </location>
</feature>
<dbReference type="PANTHER" id="PTHR22776:SF92">
    <property type="entry name" value="LD04844P"/>
    <property type="match status" value="1"/>
</dbReference>
<dbReference type="EMBL" id="WJQU01000003">
    <property type="protein sequence ID" value="KAJ6638294.1"/>
    <property type="molecule type" value="Genomic_DNA"/>
</dbReference>
<feature type="transmembrane region" description="Helical" evidence="6">
    <location>
        <begin position="329"/>
        <end position="350"/>
    </location>
</feature>
<keyword evidence="2 5" id="KW-0812">Transmembrane</keyword>
<feature type="transmembrane region" description="Helical" evidence="6">
    <location>
        <begin position="174"/>
        <end position="196"/>
    </location>
</feature>
<evidence type="ECO:0000313" key="9">
    <source>
        <dbReference type="Proteomes" id="UP001151699"/>
    </source>
</evidence>
<keyword evidence="4 5" id="KW-0472">Membrane</keyword>
<feature type="transmembrane region" description="Helical" evidence="6">
    <location>
        <begin position="262"/>
        <end position="285"/>
    </location>
</feature>
<feature type="transmembrane region" description="Helical" evidence="6">
    <location>
        <begin position="104"/>
        <end position="129"/>
    </location>
</feature>
<feature type="transmembrane region" description="Helical" evidence="6">
    <location>
        <begin position="141"/>
        <end position="162"/>
    </location>
</feature>
<dbReference type="AlphaFoldDB" id="A0A9Q0MVJ0"/>
<name>A0A9Q0MVJ0_9DIPT</name>
<evidence type="ECO:0000256" key="4">
    <source>
        <dbReference type="ARBA" id="ARBA00023136"/>
    </source>
</evidence>
<keyword evidence="3 6" id="KW-1133">Transmembrane helix</keyword>
<gene>
    <name evidence="8" type="ORF">Bhyg_11028</name>
</gene>
<keyword evidence="9" id="KW-1185">Reference proteome</keyword>
<evidence type="ECO:0000256" key="5">
    <source>
        <dbReference type="PROSITE-ProRule" id="PRU00581"/>
    </source>
</evidence>
<evidence type="ECO:0000313" key="8">
    <source>
        <dbReference type="EMBL" id="KAJ6638294.1"/>
    </source>
</evidence>
<dbReference type="InterPro" id="IPR050578">
    <property type="entry name" value="MARVEL-CKLF_proteins"/>
</dbReference>
<organism evidence="8 9">
    <name type="scientific">Pseudolycoriella hygida</name>
    <dbReference type="NCBI Taxonomy" id="35572"/>
    <lineage>
        <taxon>Eukaryota</taxon>
        <taxon>Metazoa</taxon>
        <taxon>Ecdysozoa</taxon>
        <taxon>Arthropoda</taxon>
        <taxon>Hexapoda</taxon>
        <taxon>Insecta</taxon>
        <taxon>Pterygota</taxon>
        <taxon>Neoptera</taxon>
        <taxon>Endopterygota</taxon>
        <taxon>Diptera</taxon>
        <taxon>Nematocera</taxon>
        <taxon>Sciaroidea</taxon>
        <taxon>Sciaridae</taxon>
        <taxon>Pseudolycoriella</taxon>
    </lineage>
</organism>
<accession>A0A9Q0MVJ0</accession>
<proteinExistence type="predicted"/>
<dbReference type="InterPro" id="IPR008253">
    <property type="entry name" value="Marvel"/>
</dbReference>
<dbReference type="GO" id="GO:0016020">
    <property type="term" value="C:membrane"/>
    <property type="evidence" value="ECO:0007669"/>
    <property type="project" value="UniProtKB-SubCell"/>
</dbReference>
<feature type="transmembrane region" description="Helical" evidence="6">
    <location>
        <begin position="74"/>
        <end position="92"/>
    </location>
</feature>
<dbReference type="PANTHER" id="PTHR22776">
    <property type="entry name" value="MARVEL-CONTAINING POTENTIAL LIPID RAFT-ASSOCIATED PROTEIN"/>
    <property type="match status" value="1"/>
</dbReference>
<evidence type="ECO:0000256" key="1">
    <source>
        <dbReference type="ARBA" id="ARBA00004141"/>
    </source>
</evidence>
<evidence type="ECO:0000256" key="2">
    <source>
        <dbReference type="ARBA" id="ARBA00022692"/>
    </source>
</evidence>
<evidence type="ECO:0000256" key="3">
    <source>
        <dbReference type="ARBA" id="ARBA00022989"/>
    </source>
</evidence>
<comment type="caution">
    <text evidence="8">The sequence shown here is derived from an EMBL/GenBank/DDBJ whole genome shotgun (WGS) entry which is preliminary data.</text>
</comment>
<evidence type="ECO:0000256" key="6">
    <source>
        <dbReference type="SAM" id="Phobius"/>
    </source>
</evidence>
<dbReference type="PROSITE" id="PS51225">
    <property type="entry name" value="MARVEL"/>
    <property type="match status" value="2"/>
</dbReference>
<feature type="domain" description="MARVEL" evidence="7">
    <location>
        <begin position="223"/>
        <end position="355"/>
    </location>
</feature>
<dbReference type="Pfam" id="PF01284">
    <property type="entry name" value="MARVEL"/>
    <property type="match status" value="2"/>
</dbReference>
<reference evidence="8" key="1">
    <citation type="submission" date="2022-07" db="EMBL/GenBank/DDBJ databases">
        <authorList>
            <person name="Trinca V."/>
            <person name="Uliana J.V.C."/>
            <person name="Torres T.T."/>
            <person name="Ward R.J."/>
            <person name="Monesi N."/>
        </authorList>
    </citation>
    <scope>NUCLEOTIDE SEQUENCE</scope>
    <source>
        <strain evidence="8">HSMRA1968</strain>
        <tissue evidence="8">Whole embryos</tissue>
    </source>
</reference>
<protein>
    <recommendedName>
        <fullName evidence="7">MARVEL domain-containing protein</fullName>
    </recommendedName>
</protein>
<feature type="transmembrane region" description="Helical" evidence="6">
    <location>
        <begin position="297"/>
        <end position="317"/>
    </location>
</feature>
<evidence type="ECO:0000259" key="7">
    <source>
        <dbReference type="PROSITE" id="PS51225"/>
    </source>
</evidence>
<dbReference type="Proteomes" id="UP001151699">
    <property type="component" value="Chromosome X"/>
</dbReference>
<dbReference type="OrthoDB" id="6481667at2759"/>
<comment type="subcellular location">
    <subcellularLocation>
        <location evidence="1">Membrane</location>
        <topology evidence="1">Multi-pass membrane protein</topology>
    </subcellularLocation>
</comment>